<protein>
    <recommendedName>
        <fullName evidence="3">CBS domain-containing protein</fullName>
    </recommendedName>
</protein>
<sequence length="181" mass="20522">MPGIAIAGPVTDREMGPMAVIARDIMTPNVKAVSESWSMDHLARFLTENEITGSPVVDDHGDIVGIATLKDIAEFRWSSDRKPKAWARLTPEEQREVRRLRLAFLEEMTRLPVEVRDIMTPQVFSVDESTPVRDIADIMMGEHLHRIFVTKEEKITGIITTYDMLKLISDKSLTRRCAESD</sequence>
<dbReference type="Proteomes" id="UP000601597">
    <property type="component" value="Unassembled WGS sequence"/>
</dbReference>
<dbReference type="PANTHER" id="PTHR48108">
    <property type="entry name" value="CBS DOMAIN-CONTAINING PROTEIN CBSX2, CHLOROPLASTIC"/>
    <property type="match status" value="1"/>
</dbReference>
<dbReference type="EMBL" id="BMXV01000003">
    <property type="protein sequence ID" value="GGY68978.1"/>
    <property type="molecule type" value="Genomic_DNA"/>
</dbReference>
<evidence type="ECO:0000256" key="2">
    <source>
        <dbReference type="PROSITE-ProRule" id="PRU00703"/>
    </source>
</evidence>
<evidence type="ECO:0000313" key="4">
    <source>
        <dbReference type="EMBL" id="GGY68978.1"/>
    </source>
</evidence>
<dbReference type="InterPro" id="IPR000644">
    <property type="entry name" value="CBS_dom"/>
</dbReference>
<dbReference type="PROSITE" id="PS51371">
    <property type="entry name" value="CBS"/>
    <property type="match status" value="2"/>
</dbReference>
<organism evidence="4 5">
    <name type="scientific">Marinobacter zhanjiangensis</name>
    <dbReference type="NCBI Taxonomy" id="578215"/>
    <lineage>
        <taxon>Bacteria</taxon>
        <taxon>Pseudomonadati</taxon>
        <taxon>Pseudomonadota</taxon>
        <taxon>Gammaproteobacteria</taxon>
        <taxon>Pseudomonadales</taxon>
        <taxon>Marinobacteraceae</taxon>
        <taxon>Marinobacter</taxon>
    </lineage>
</organism>
<feature type="domain" description="CBS" evidence="3">
    <location>
        <begin position="119"/>
        <end position="175"/>
    </location>
</feature>
<dbReference type="PANTHER" id="PTHR48108:SF26">
    <property type="entry name" value="CBS DOMAIN-CONTAINING PROTEIN DDB_G0289609"/>
    <property type="match status" value="1"/>
</dbReference>
<accession>A0ABQ3AWT3</accession>
<dbReference type="InterPro" id="IPR051462">
    <property type="entry name" value="CBS_domain-containing"/>
</dbReference>
<dbReference type="InterPro" id="IPR046342">
    <property type="entry name" value="CBS_dom_sf"/>
</dbReference>
<dbReference type="SUPFAM" id="SSF54631">
    <property type="entry name" value="CBS-domain pair"/>
    <property type="match status" value="1"/>
</dbReference>
<keyword evidence="5" id="KW-1185">Reference proteome</keyword>
<comment type="caution">
    <text evidence="4">The sequence shown here is derived from an EMBL/GenBank/DDBJ whole genome shotgun (WGS) entry which is preliminary data.</text>
</comment>
<name>A0ABQ3AWT3_9GAMM</name>
<evidence type="ECO:0000259" key="3">
    <source>
        <dbReference type="PROSITE" id="PS51371"/>
    </source>
</evidence>
<dbReference type="Pfam" id="PF00571">
    <property type="entry name" value="CBS"/>
    <property type="match status" value="2"/>
</dbReference>
<proteinExistence type="predicted"/>
<dbReference type="Gene3D" id="3.10.580.10">
    <property type="entry name" value="CBS-domain"/>
    <property type="match status" value="1"/>
</dbReference>
<dbReference type="SMART" id="SM00116">
    <property type="entry name" value="CBS"/>
    <property type="match status" value="2"/>
</dbReference>
<keyword evidence="2" id="KW-0129">CBS domain</keyword>
<gene>
    <name evidence="4" type="ORF">GCM10007071_14810</name>
</gene>
<feature type="domain" description="CBS" evidence="3">
    <location>
        <begin position="26"/>
        <end position="84"/>
    </location>
</feature>
<evidence type="ECO:0000313" key="5">
    <source>
        <dbReference type="Proteomes" id="UP000601597"/>
    </source>
</evidence>
<evidence type="ECO:0000256" key="1">
    <source>
        <dbReference type="ARBA" id="ARBA00022737"/>
    </source>
</evidence>
<reference evidence="5" key="1">
    <citation type="journal article" date="2019" name="Int. J. Syst. Evol. Microbiol.">
        <title>The Global Catalogue of Microorganisms (GCM) 10K type strain sequencing project: providing services to taxonomists for standard genome sequencing and annotation.</title>
        <authorList>
            <consortium name="The Broad Institute Genomics Platform"/>
            <consortium name="The Broad Institute Genome Sequencing Center for Infectious Disease"/>
            <person name="Wu L."/>
            <person name="Ma J."/>
        </authorList>
    </citation>
    <scope>NUCLEOTIDE SEQUENCE [LARGE SCALE GENOMIC DNA]</scope>
    <source>
        <strain evidence="5">KCTC 22280</strain>
    </source>
</reference>
<keyword evidence="1" id="KW-0677">Repeat</keyword>